<dbReference type="RefSeq" id="XP_015515006.1">
    <property type="nucleotide sequence ID" value="XM_015659520.2"/>
</dbReference>
<dbReference type="KEGG" id="nlo:107220788"/>
<feature type="region of interest" description="Disordered" evidence="1">
    <location>
        <begin position="17"/>
        <end position="66"/>
    </location>
</feature>
<reference evidence="3" key="1">
    <citation type="submission" date="2025-08" db="UniProtKB">
        <authorList>
            <consortium name="RefSeq"/>
        </authorList>
    </citation>
    <scope>IDENTIFICATION</scope>
    <source>
        <tissue evidence="3">Thorax and Abdomen</tissue>
    </source>
</reference>
<accession>A0A6J0BK81</accession>
<gene>
    <name evidence="3" type="primary">LOC107220788</name>
</gene>
<name>A0A6J0BK81_NEOLC</name>
<dbReference type="InParanoid" id="A0A6J0BK81"/>
<dbReference type="GeneID" id="107220788"/>
<protein>
    <submittedName>
        <fullName evidence="3">Flightin isoform X1</fullName>
    </submittedName>
</protein>
<proteinExistence type="predicted"/>
<keyword evidence="2" id="KW-1185">Reference proteome</keyword>
<organism evidence="3">
    <name type="scientific">Neodiprion lecontei</name>
    <name type="common">Redheaded pine sawfly</name>
    <dbReference type="NCBI Taxonomy" id="441921"/>
    <lineage>
        <taxon>Eukaryota</taxon>
        <taxon>Metazoa</taxon>
        <taxon>Ecdysozoa</taxon>
        <taxon>Arthropoda</taxon>
        <taxon>Hexapoda</taxon>
        <taxon>Insecta</taxon>
        <taxon>Pterygota</taxon>
        <taxon>Neoptera</taxon>
        <taxon>Endopterygota</taxon>
        <taxon>Hymenoptera</taxon>
        <taxon>Tenthredinoidea</taxon>
        <taxon>Diprionidae</taxon>
        <taxon>Diprioninae</taxon>
        <taxon>Neodiprion</taxon>
    </lineage>
</organism>
<sequence length="186" mass="21601">MDTSETRYIYSCDVKTSSVEYPPDDTQSEATKMWGDEPAPWDTPDTEAPAATGEGGEGAPAADGAAAEEAPAFSWRGLPKCDPPKYTLHWVRPLFLNYDYLYDYRKNYYDDVIDFMDRRQRGIWRDTPRAQEWSERVLRSYNGKIPVRSGKRAADMRVMNLLRPDNRGYYSYHTRAYYSMKYQAIQ</sequence>
<dbReference type="OrthoDB" id="6344929at2759"/>
<evidence type="ECO:0000313" key="3">
    <source>
        <dbReference type="RefSeq" id="XP_015515006.1"/>
    </source>
</evidence>
<dbReference type="Proteomes" id="UP000829291">
    <property type="component" value="Chromosome 2"/>
</dbReference>
<dbReference type="CTD" id="40185"/>
<evidence type="ECO:0000256" key="1">
    <source>
        <dbReference type="SAM" id="MobiDB-lite"/>
    </source>
</evidence>
<dbReference type="FunCoup" id="A0A6J0BK81">
    <property type="interactions" value="40"/>
</dbReference>
<dbReference type="AlphaFoldDB" id="A0A6J0BK81"/>
<evidence type="ECO:0000313" key="2">
    <source>
        <dbReference type="Proteomes" id="UP000829291"/>
    </source>
</evidence>